<protein>
    <recommendedName>
        <fullName evidence="5">Capsular polysaccharide transport system permease protein</fullName>
    </recommendedName>
</protein>
<feature type="transmembrane region" description="Helical" evidence="2">
    <location>
        <begin position="396"/>
        <end position="416"/>
    </location>
</feature>
<evidence type="ECO:0008006" key="5">
    <source>
        <dbReference type="Google" id="ProtNLM"/>
    </source>
</evidence>
<keyword evidence="2" id="KW-1133">Transmembrane helix</keyword>
<dbReference type="EMBL" id="JACYXI010000008">
    <property type="protein sequence ID" value="MBD8892481.1"/>
    <property type="molecule type" value="Genomic_DNA"/>
</dbReference>
<reference evidence="4" key="1">
    <citation type="submission" date="2020-09" db="EMBL/GenBank/DDBJ databases">
        <title>The genome sequence of strain Labrenzia suaedae 4C16A.</title>
        <authorList>
            <person name="Liu Y."/>
        </authorList>
    </citation>
    <scope>NUCLEOTIDE SEQUENCE [LARGE SCALE GENOMIC DNA]</scope>
    <source>
        <strain evidence="4">4C16A</strain>
    </source>
</reference>
<evidence type="ECO:0000313" key="3">
    <source>
        <dbReference type="EMBL" id="MBD8892481.1"/>
    </source>
</evidence>
<organism evidence="3 4">
    <name type="scientific">Roseibium litorale</name>
    <dbReference type="NCBI Taxonomy" id="2803841"/>
    <lineage>
        <taxon>Bacteria</taxon>
        <taxon>Pseudomonadati</taxon>
        <taxon>Pseudomonadota</taxon>
        <taxon>Alphaproteobacteria</taxon>
        <taxon>Hyphomicrobiales</taxon>
        <taxon>Stappiaceae</taxon>
        <taxon>Roseibium</taxon>
    </lineage>
</organism>
<dbReference type="Proteomes" id="UP000632063">
    <property type="component" value="Unassembled WGS sequence"/>
</dbReference>
<name>A0ABR9CQD6_9HYPH</name>
<feature type="coiled-coil region" evidence="1">
    <location>
        <begin position="229"/>
        <end position="256"/>
    </location>
</feature>
<comment type="caution">
    <text evidence="3">The sequence shown here is derived from an EMBL/GenBank/DDBJ whole genome shotgun (WGS) entry which is preliminary data.</text>
</comment>
<evidence type="ECO:0000313" key="4">
    <source>
        <dbReference type="Proteomes" id="UP000632063"/>
    </source>
</evidence>
<dbReference type="PANTHER" id="PTHR32309:SF13">
    <property type="entry name" value="FERRIC ENTEROBACTIN TRANSPORT PROTEIN FEPE"/>
    <property type="match status" value="1"/>
</dbReference>
<keyword evidence="1" id="KW-0175">Coiled coil</keyword>
<gene>
    <name evidence="3" type="ORF">IG616_13060</name>
</gene>
<sequence>MSENHQQVTETTGKDLVVRSQKMAAALSSYARALTFENRSRRNLYKLAGLAPRVRDQIFAKLLIGAFILCFAMPFTASVVYYSFIASKIYTSEVRFVVRSAAPMLSRDRYTGSTVEPKEKIVQDTAILLNYLDSPAMVQALQKQVSFKGLFGSSDIDFLSRLPDDATIEDVENYWEGKYSSWVNPKSGIIELEVSAFSAADANDLMHKVLKIVEDRINQLNSGMWGNLEASANKDVDDATEELATLRDKFRNFQNESGVFDVAMTADSIVTILTTLETGTAELKSRRDALAQSVAADAPQLAELDRQLAARLEQEQNLRTLTTGTDASSGPNLAAKSQIFKDIELSVSLAEKRLASAITELEKVKLVSSLQLVYLDAFTEPTMPDTNKYPNVPLRIFISLLICLSTWSVISGILVYTRHKLD</sequence>
<keyword evidence="2" id="KW-0472">Membrane</keyword>
<accession>A0ABR9CQD6</accession>
<proteinExistence type="predicted"/>
<dbReference type="PANTHER" id="PTHR32309">
    <property type="entry name" value="TYROSINE-PROTEIN KINASE"/>
    <property type="match status" value="1"/>
</dbReference>
<evidence type="ECO:0000256" key="2">
    <source>
        <dbReference type="SAM" id="Phobius"/>
    </source>
</evidence>
<keyword evidence="2" id="KW-0812">Transmembrane</keyword>
<reference evidence="3 4" key="2">
    <citation type="journal article" date="2021" name="Int. J. Syst. Evol. Microbiol.">
        <title>Roseibium litorale sp. nov., isolated from a tidal flat sediment and proposal for the reclassification of Labrenzia polysiphoniae as Roseibium polysiphoniae comb. nov.</title>
        <authorList>
            <person name="Liu Y."/>
            <person name="Pei T."/>
            <person name="Du J."/>
            <person name="Chao M."/>
            <person name="Deng M.R."/>
            <person name="Zhu H."/>
        </authorList>
    </citation>
    <scope>NUCLEOTIDE SEQUENCE [LARGE SCALE GENOMIC DNA]</scope>
    <source>
        <strain evidence="3 4">4C16A</strain>
    </source>
</reference>
<feature type="transmembrane region" description="Helical" evidence="2">
    <location>
        <begin position="62"/>
        <end position="84"/>
    </location>
</feature>
<dbReference type="RefSeq" id="WP_192148617.1">
    <property type="nucleotide sequence ID" value="NZ_JACYXI010000008.1"/>
</dbReference>
<dbReference type="InterPro" id="IPR050445">
    <property type="entry name" value="Bact_polysacc_biosynth/exp"/>
</dbReference>
<keyword evidence="4" id="KW-1185">Reference proteome</keyword>
<evidence type="ECO:0000256" key="1">
    <source>
        <dbReference type="SAM" id="Coils"/>
    </source>
</evidence>